<evidence type="ECO:0000256" key="1">
    <source>
        <dbReference type="ARBA" id="ARBA00002624"/>
    </source>
</evidence>
<keyword evidence="19 28" id="KW-0472">Membrane</keyword>
<dbReference type="Pfam" id="PF00905">
    <property type="entry name" value="Transpeptidase"/>
    <property type="match status" value="1"/>
</dbReference>
<dbReference type="EMBL" id="LNAM01000175">
    <property type="protein sequence ID" value="KSV58341.1"/>
    <property type="molecule type" value="Genomic_DNA"/>
</dbReference>
<dbReference type="UniPathway" id="UPA00219"/>
<dbReference type="GO" id="GO:0008658">
    <property type="term" value="F:penicillin binding"/>
    <property type="evidence" value="ECO:0007669"/>
    <property type="project" value="InterPro"/>
</dbReference>
<evidence type="ECO:0000256" key="27">
    <source>
        <dbReference type="SAM" id="MobiDB-lite"/>
    </source>
</evidence>
<name>A0A0V8QCP8_9FIRM</name>
<dbReference type="GO" id="GO:0046677">
    <property type="term" value="P:response to antibiotic"/>
    <property type="evidence" value="ECO:0007669"/>
    <property type="project" value="UniProtKB-KW"/>
</dbReference>
<sequence>MNYSQKGTANKQRALTSRRRRMISKVNVAFFRTLFLCFLVCVIVGGFAGFGVIKGLIDNAPSIDSIDVAPSGFATTLYYSNGKESQKLIGSGANRVYVTLDQIPDYVENAFIAIEDARFRTHNGIDVKGIFRAFFNGLSKGEFDEGASTLTQQLLKNQIFNGGSEPTFIAKLERKIQEQYLAIQLEDKLSKDQILEYYLNTINLGQNTLGVQTASLRYFGKDVSELTISEAAVIAGITQSPAALNPISHPEANRDKREIVLRYMKEQGFITESEYEEALADDVYSRIQQFNEEQYSDTSVQVNSYFTDAVCEQVIKDLQDKLGYSETQAVNALYRDGLQIFTTQSQKIQKICDKIFRDESMYPASSQWALTYRLSIMGKDGEEHHYNEYHLKKYFVTTKKQTSFDLYFKNKEDAVPYIEEFRAHILEDAEEITGESTNYTIQPQISFVLINQYNGKVLALVGGRGEKTASRTLNRATDSTRQPGSTFKVVSTYLPALDTRGMTLASVQDDAEFYYPDSQRKVHNWDGDSYKGLTTLRQGIVRSMNVVTVKTMVDVTPSVAYDYLMRLGFTTVYDKYVDENGKLFSDLQYPTALGGLTKGVTNFELTAAFAAIANKGVYTKPTLYTKILDHDGNVLLENKPETRQVMKESTAWLLTNAMEDVVKVGTGGLTRFTSMSMPVAGKTGTTSNDIDLWFVGYTPYYTAGIWSGYDNNKDQDNTSYHKVLWRTVMQTVHQKLDKEYKEFEKPGNIVTAKICTKSGKLAVDGLCDGCIRTEYFEAGTVPTEKCDIHVKFRICNKSKKIAGKYCPEDEVTEQVFLLKEETGKTADTPYVISPDELNETCHIHTSPVIEKPVEEPTDEPAAPSEGPSEAPTDSPENNRRKKK</sequence>
<evidence type="ECO:0000256" key="13">
    <source>
        <dbReference type="ARBA" id="ARBA00022692"/>
    </source>
</evidence>
<evidence type="ECO:0000256" key="9">
    <source>
        <dbReference type="ARBA" id="ARBA00022645"/>
    </source>
</evidence>
<dbReference type="GO" id="GO:0006508">
    <property type="term" value="P:proteolysis"/>
    <property type="evidence" value="ECO:0007669"/>
    <property type="project" value="UniProtKB-KW"/>
</dbReference>
<keyword evidence="21" id="KW-0511">Multifunctional enzyme</keyword>
<evidence type="ECO:0000256" key="15">
    <source>
        <dbReference type="ARBA" id="ARBA00022960"/>
    </source>
</evidence>
<comment type="similarity">
    <text evidence="4">In the C-terminal section; belongs to the transpeptidase family.</text>
</comment>
<evidence type="ECO:0000256" key="26">
    <source>
        <dbReference type="ARBA" id="ARBA00060592"/>
    </source>
</evidence>
<dbReference type="GO" id="GO:0009002">
    <property type="term" value="F:serine-type D-Ala-D-Ala carboxypeptidase activity"/>
    <property type="evidence" value="ECO:0007669"/>
    <property type="project" value="UniProtKB-EC"/>
</dbReference>
<dbReference type="SUPFAM" id="SSF56601">
    <property type="entry name" value="beta-lactamase/transpeptidase-like"/>
    <property type="match status" value="1"/>
</dbReference>
<keyword evidence="18 28" id="KW-1133">Transmembrane helix</keyword>
<dbReference type="GO" id="GO:0008955">
    <property type="term" value="F:peptidoglycan glycosyltransferase activity"/>
    <property type="evidence" value="ECO:0007669"/>
    <property type="project" value="UniProtKB-EC"/>
</dbReference>
<dbReference type="GO" id="GO:0008360">
    <property type="term" value="P:regulation of cell shape"/>
    <property type="evidence" value="ECO:0007669"/>
    <property type="project" value="UniProtKB-KW"/>
</dbReference>
<dbReference type="InterPro" id="IPR050396">
    <property type="entry name" value="Glycosyltr_51/Transpeptidase"/>
</dbReference>
<dbReference type="AlphaFoldDB" id="A0A0V8QCP8"/>
<evidence type="ECO:0000256" key="24">
    <source>
        <dbReference type="ARBA" id="ARBA00044770"/>
    </source>
</evidence>
<comment type="catalytic activity">
    <reaction evidence="23">
        <text>Preferential cleavage: (Ac)2-L-Lys-D-Ala-|-D-Ala. Also transpeptidation of peptidyl-alanyl moieties that are N-acyl substituents of D-alanine.</text>
        <dbReference type="EC" id="3.4.16.4"/>
    </reaction>
</comment>
<dbReference type="GO" id="GO:0005886">
    <property type="term" value="C:plasma membrane"/>
    <property type="evidence" value="ECO:0007669"/>
    <property type="project" value="UniProtKB-SubCell"/>
</dbReference>
<comment type="similarity">
    <text evidence="5">In the N-terminal section; belongs to the glycosyltransferase 51 family.</text>
</comment>
<dbReference type="EC" id="2.4.99.28" evidence="24"/>
<evidence type="ECO:0000256" key="2">
    <source>
        <dbReference type="ARBA" id="ARBA00004401"/>
    </source>
</evidence>
<dbReference type="PANTHER" id="PTHR32282">
    <property type="entry name" value="BINDING PROTEIN TRANSPEPTIDASE, PUTATIVE-RELATED"/>
    <property type="match status" value="1"/>
</dbReference>
<evidence type="ECO:0000313" key="32">
    <source>
        <dbReference type="Proteomes" id="UP000054874"/>
    </source>
</evidence>
<proteinExistence type="inferred from homology"/>
<evidence type="ECO:0000256" key="7">
    <source>
        <dbReference type="ARBA" id="ARBA00018638"/>
    </source>
</evidence>
<keyword evidence="15" id="KW-0133">Cell shape</keyword>
<evidence type="ECO:0000256" key="19">
    <source>
        <dbReference type="ARBA" id="ARBA00023136"/>
    </source>
</evidence>
<evidence type="ECO:0000259" key="30">
    <source>
        <dbReference type="Pfam" id="PF00912"/>
    </source>
</evidence>
<evidence type="ECO:0000256" key="8">
    <source>
        <dbReference type="ARBA" id="ARBA00022475"/>
    </source>
</evidence>
<evidence type="ECO:0000256" key="5">
    <source>
        <dbReference type="ARBA" id="ARBA00007739"/>
    </source>
</evidence>
<comment type="pathway">
    <text evidence="3">Cell wall biogenesis; peptidoglycan biosynthesis.</text>
</comment>
<dbReference type="Pfam" id="PF00912">
    <property type="entry name" value="Transgly"/>
    <property type="match status" value="1"/>
</dbReference>
<evidence type="ECO:0000259" key="29">
    <source>
        <dbReference type="Pfam" id="PF00905"/>
    </source>
</evidence>
<evidence type="ECO:0000256" key="14">
    <source>
        <dbReference type="ARBA" id="ARBA00022801"/>
    </source>
</evidence>
<comment type="subcellular location">
    <subcellularLocation>
        <location evidence="2">Cell membrane</location>
        <topology evidence="2">Single-pass type II membrane protein</topology>
    </subcellularLocation>
</comment>
<dbReference type="Gene3D" id="3.40.710.10">
    <property type="entry name" value="DD-peptidase/beta-lactamase superfamily"/>
    <property type="match status" value="1"/>
</dbReference>
<evidence type="ECO:0000256" key="22">
    <source>
        <dbReference type="ARBA" id="ARBA00023316"/>
    </source>
</evidence>
<keyword evidence="22" id="KW-0961">Cell wall biogenesis/degradation</keyword>
<dbReference type="NCBIfam" id="TIGR02074">
    <property type="entry name" value="PBP_1a_fam"/>
    <property type="match status" value="1"/>
</dbReference>
<protein>
    <recommendedName>
        <fullName evidence="7">Penicillin-binding protein 1A</fullName>
        <ecNumber evidence="24">2.4.99.28</ecNumber>
        <ecNumber evidence="6">3.4.16.4</ecNumber>
    </recommendedName>
</protein>
<evidence type="ECO:0000313" key="31">
    <source>
        <dbReference type="EMBL" id="KSV58341.1"/>
    </source>
</evidence>
<feature type="transmembrane region" description="Helical" evidence="28">
    <location>
        <begin position="29"/>
        <end position="53"/>
    </location>
</feature>
<dbReference type="InterPro" id="IPR036950">
    <property type="entry name" value="PBP_transglycosylase"/>
</dbReference>
<organism evidence="31 32">
    <name type="scientific">Acetivibrio ethanolgignens</name>
    <dbReference type="NCBI Taxonomy" id="290052"/>
    <lineage>
        <taxon>Bacteria</taxon>
        <taxon>Bacillati</taxon>
        <taxon>Bacillota</taxon>
        <taxon>Clostridia</taxon>
        <taxon>Eubacteriales</taxon>
        <taxon>Oscillospiraceae</taxon>
        <taxon>Acetivibrio</taxon>
    </lineage>
</organism>
<dbReference type="Proteomes" id="UP000054874">
    <property type="component" value="Unassembled WGS sequence"/>
</dbReference>
<evidence type="ECO:0000256" key="17">
    <source>
        <dbReference type="ARBA" id="ARBA00022984"/>
    </source>
</evidence>
<dbReference type="FunFam" id="1.10.3810.10:FF:000001">
    <property type="entry name" value="Penicillin-binding protein 1A"/>
    <property type="match status" value="1"/>
</dbReference>
<dbReference type="SUPFAM" id="SSF53955">
    <property type="entry name" value="Lysozyme-like"/>
    <property type="match status" value="1"/>
</dbReference>
<evidence type="ECO:0000256" key="3">
    <source>
        <dbReference type="ARBA" id="ARBA00004752"/>
    </source>
</evidence>
<dbReference type="InterPro" id="IPR012338">
    <property type="entry name" value="Beta-lactam/transpept-like"/>
</dbReference>
<evidence type="ECO:0000256" key="20">
    <source>
        <dbReference type="ARBA" id="ARBA00023251"/>
    </source>
</evidence>
<dbReference type="GO" id="GO:0009252">
    <property type="term" value="P:peptidoglycan biosynthetic process"/>
    <property type="evidence" value="ECO:0007669"/>
    <property type="project" value="UniProtKB-UniPathway"/>
</dbReference>
<dbReference type="EC" id="3.4.16.4" evidence="6"/>
<evidence type="ECO:0000256" key="16">
    <source>
        <dbReference type="ARBA" id="ARBA00022968"/>
    </source>
</evidence>
<dbReference type="GO" id="GO:0071555">
    <property type="term" value="P:cell wall organization"/>
    <property type="evidence" value="ECO:0007669"/>
    <property type="project" value="UniProtKB-KW"/>
</dbReference>
<evidence type="ECO:0000256" key="11">
    <source>
        <dbReference type="ARBA" id="ARBA00022676"/>
    </source>
</evidence>
<gene>
    <name evidence="31" type="ORF">ASU35_02760</name>
</gene>
<evidence type="ECO:0000256" key="18">
    <source>
        <dbReference type="ARBA" id="ARBA00022989"/>
    </source>
</evidence>
<evidence type="ECO:0000256" key="4">
    <source>
        <dbReference type="ARBA" id="ARBA00007090"/>
    </source>
</evidence>
<feature type="region of interest" description="Disordered" evidence="27">
    <location>
        <begin position="844"/>
        <end position="883"/>
    </location>
</feature>
<dbReference type="RefSeq" id="WP_058353382.1">
    <property type="nucleotide sequence ID" value="NZ_CABMMD010000175.1"/>
</dbReference>
<evidence type="ECO:0000256" key="25">
    <source>
        <dbReference type="ARBA" id="ARBA00049902"/>
    </source>
</evidence>
<keyword evidence="11" id="KW-0328">Glycosyltransferase</keyword>
<comment type="catalytic activity">
    <reaction evidence="25">
        <text>[GlcNAc-(1-&gt;4)-Mur2Ac(oyl-L-Ala-gamma-D-Glu-L-Lys-D-Ala-D-Ala)](n)-di-trans,octa-cis-undecaprenyl diphosphate + beta-D-GlcNAc-(1-&gt;4)-Mur2Ac(oyl-L-Ala-gamma-D-Glu-L-Lys-D-Ala-D-Ala)-di-trans,octa-cis-undecaprenyl diphosphate = [GlcNAc-(1-&gt;4)-Mur2Ac(oyl-L-Ala-gamma-D-Glu-L-Lys-D-Ala-D-Ala)](n+1)-di-trans,octa-cis-undecaprenyl diphosphate + di-trans,octa-cis-undecaprenyl diphosphate + H(+)</text>
        <dbReference type="Rhea" id="RHEA:23708"/>
        <dbReference type="Rhea" id="RHEA-COMP:9602"/>
        <dbReference type="Rhea" id="RHEA-COMP:9603"/>
        <dbReference type="ChEBI" id="CHEBI:15378"/>
        <dbReference type="ChEBI" id="CHEBI:58405"/>
        <dbReference type="ChEBI" id="CHEBI:60033"/>
        <dbReference type="ChEBI" id="CHEBI:78435"/>
        <dbReference type="EC" id="2.4.99.28"/>
    </reaction>
</comment>
<keyword evidence="32" id="KW-1185">Reference proteome</keyword>
<keyword evidence="12" id="KW-0808">Transferase</keyword>
<evidence type="ECO:0000256" key="23">
    <source>
        <dbReference type="ARBA" id="ARBA00034000"/>
    </source>
</evidence>
<keyword evidence="20" id="KW-0046">Antibiotic resistance</keyword>
<feature type="domain" description="Glycosyl transferase family 51" evidence="30">
    <location>
        <begin position="86"/>
        <end position="264"/>
    </location>
</feature>
<keyword evidence="16" id="KW-0735">Signal-anchor</keyword>
<dbReference type="InterPro" id="IPR001264">
    <property type="entry name" value="Glyco_trans_51"/>
</dbReference>
<keyword evidence="10" id="KW-0645">Protease</keyword>
<keyword evidence="13 28" id="KW-0812">Transmembrane</keyword>
<evidence type="ECO:0000256" key="10">
    <source>
        <dbReference type="ARBA" id="ARBA00022670"/>
    </source>
</evidence>
<feature type="domain" description="Penicillin-binding protein transpeptidase" evidence="29">
    <location>
        <begin position="446"/>
        <end position="716"/>
    </location>
</feature>
<comment type="caution">
    <text evidence="31">The sequence shown here is derived from an EMBL/GenBank/DDBJ whole genome shotgun (WGS) entry which is preliminary data.</text>
</comment>
<keyword evidence="17" id="KW-0573">Peptidoglycan synthesis</keyword>
<keyword evidence="9" id="KW-0121">Carboxypeptidase</keyword>
<keyword evidence="14" id="KW-0378">Hydrolase</keyword>
<dbReference type="InterPro" id="IPR001460">
    <property type="entry name" value="PCN-bd_Tpept"/>
</dbReference>
<keyword evidence="8" id="KW-1003">Cell membrane</keyword>
<evidence type="ECO:0000256" key="12">
    <source>
        <dbReference type="ARBA" id="ARBA00022679"/>
    </source>
</evidence>
<evidence type="ECO:0000256" key="6">
    <source>
        <dbReference type="ARBA" id="ARBA00012448"/>
    </source>
</evidence>
<evidence type="ECO:0000256" key="28">
    <source>
        <dbReference type="SAM" id="Phobius"/>
    </source>
</evidence>
<feature type="compositionally biased region" description="Low complexity" evidence="27">
    <location>
        <begin position="859"/>
        <end position="871"/>
    </location>
</feature>
<dbReference type="STRING" id="290052.ASU35_02760"/>
<dbReference type="PANTHER" id="PTHR32282:SF33">
    <property type="entry name" value="PEPTIDOGLYCAN GLYCOSYLTRANSFERASE"/>
    <property type="match status" value="1"/>
</dbReference>
<accession>A0A0V8QCP8</accession>
<dbReference type="InterPro" id="IPR023346">
    <property type="entry name" value="Lysozyme-like_dom_sf"/>
</dbReference>
<comment type="function">
    <text evidence="1">Cell wall formation. Synthesis of cross-linked peptidoglycan from the lipid intermediates. The enzyme has a penicillin-insensitive transglycosylase N-terminal domain (formation of linear glycan strands) and a penicillin-sensitive transpeptidase C-terminal domain (cross-linking of the peptide subunits).</text>
</comment>
<dbReference type="OrthoDB" id="9766909at2"/>
<reference evidence="31 32" key="1">
    <citation type="submission" date="2015-11" db="EMBL/GenBank/DDBJ databases">
        <title>Butyribacter intestini gen. nov., sp. nov., a butyric acid-producing bacterium of the family Lachnospiraceae isolated from the human faeces.</title>
        <authorList>
            <person name="Zou Y."/>
            <person name="Xue W."/>
            <person name="Luo G."/>
            <person name="Lv M."/>
        </authorList>
    </citation>
    <scope>NUCLEOTIDE SEQUENCE [LARGE SCALE GENOMIC DNA]</scope>
    <source>
        <strain evidence="31 32">ACET-33324</strain>
    </source>
</reference>
<evidence type="ECO:0000256" key="21">
    <source>
        <dbReference type="ARBA" id="ARBA00023268"/>
    </source>
</evidence>
<comment type="pathway">
    <text evidence="26">Glycan biosynthesis.</text>
</comment>
<dbReference type="Gene3D" id="1.10.3810.10">
    <property type="entry name" value="Biosynthetic peptidoglycan transglycosylase-like"/>
    <property type="match status" value="1"/>
</dbReference>